<gene>
    <name evidence="1" type="ORF">BDN70DRAFT_901524</name>
</gene>
<name>A0A9P6CLI9_9AGAR</name>
<sequence>MAQGNKVLGMEKQMRACEKKMKAAPRSGREVIKALVKETIAMTPQRFYFLGPEIGRVADVSSIYLHCEGIGSRESAHDDASRRPQLFIPANIESTENRRAAKLDDARRFMHGVAESRDDRGRTAVYDCCIEMCCAFSMQMFPSRSRVCFDDGEEGEHKRHRMSLRAPNCIPRHEVFARFFMVSDACSRPASDCDSWSLWARQVGAEKMKMLVTAVQKGIYQLQSALPLNGACFITAAVHGRDSRLTVRVFEAANVGGCYAGGMHLYLDETPATFNKALPNLQKGDQAFSKRYRNWHKRDIWEMLERCDILYIPPAQVAHPLGHMLRPIDAEGISRR</sequence>
<dbReference type="Proteomes" id="UP000807469">
    <property type="component" value="Unassembled WGS sequence"/>
</dbReference>
<evidence type="ECO:0000313" key="2">
    <source>
        <dbReference type="Proteomes" id="UP000807469"/>
    </source>
</evidence>
<comment type="caution">
    <text evidence="1">The sequence shown here is derived from an EMBL/GenBank/DDBJ whole genome shotgun (WGS) entry which is preliminary data.</text>
</comment>
<evidence type="ECO:0000313" key="1">
    <source>
        <dbReference type="EMBL" id="KAF9471201.1"/>
    </source>
</evidence>
<proteinExistence type="predicted"/>
<reference evidence="1" key="1">
    <citation type="submission" date="2020-11" db="EMBL/GenBank/DDBJ databases">
        <authorList>
            <consortium name="DOE Joint Genome Institute"/>
            <person name="Ahrendt S."/>
            <person name="Riley R."/>
            <person name="Andreopoulos W."/>
            <person name="Labutti K."/>
            <person name="Pangilinan J."/>
            <person name="Ruiz-Duenas F.J."/>
            <person name="Barrasa J.M."/>
            <person name="Sanchez-Garcia M."/>
            <person name="Camarero S."/>
            <person name="Miyauchi S."/>
            <person name="Serrano A."/>
            <person name="Linde D."/>
            <person name="Babiker R."/>
            <person name="Drula E."/>
            <person name="Ayuso-Fernandez I."/>
            <person name="Pacheco R."/>
            <person name="Padilla G."/>
            <person name="Ferreira P."/>
            <person name="Barriuso J."/>
            <person name="Kellner H."/>
            <person name="Castanera R."/>
            <person name="Alfaro M."/>
            <person name="Ramirez L."/>
            <person name="Pisabarro A.G."/>
            <person name="Kuo A."/>
            <person name="Tritt A."/>
            <person name="Lipzen A."/>
            <person name="He G."/>
            <person name="Yan M."/>
            <person name="Ng V."/>
            <person name="Cullen D."/>
            <person name="Martin F."/>
            <person name="Rosso M.-N."/>
            <person name="Henrissat B."/>
            <person name="Hibbett D."/>
            <person name="Martinez A.T."/>
            <person name="Grigoriev I.V."/>
        </authorList>
    </citation>
    <scope>NUCLEOTIDE SEQUENCE</scope>
    <source>
        <strain evidence="1">CIRM-BRFM 674</strain>
    </source>
</reference>
<accession>A0A9P6CLI9</accession>
<keyword evidence="2" id="KW-1185">Reference proteome</keyword>
<dbReference type="EMBL" id="MU155736">
    <property type="protein sequence ID" value="KAF9471201.1"/>
    <property type="molecule type" value="Genomic_DNA"/>
</dbReference>
<organism evidence="1 2">
    <name type="scientific">Pholiota conissans</name>
    <dbReference type="NCBI Taxonomy" id="109636"/>
    <lineage>
        <taxon>Eukaryota</taxon>
        <taxon>Fungi</taxon>
        <taxon>Dikarya</taxon>
        <taxon>Basidiomycota</taxon>
        <taxon>Agaricomycotina</taxon>
        <taxon>Agaricomycetes</taxon>
        <taxon>Agaricomycetidae</taxon>
        <taxon>Agaricales</taxon>
        <taxon>Agaricineae</taxon>
        <taxon>Strophariaceae</taxon>
        <taxon>Pholiota</taxon>
    </lineage>
</organism>
<dbReference type="AlphaFoldDB" id="A0A9P6CLI9"/>
<dbReference type="OrthoDB" id="3105789at2759"/>
<protein>
    <submittedName>
        <fullName evidence="1">Uncharacterized protein</fullName>
    </submittedName>
</protein>